<evidence type="ECO:0000256" key="2">
    <source>
        <dbReference type="SAM" id="MobiDB-lite"/>
    </source>
</evidence>
<dbReference type="AlphaFoldDB" id="A0AAW1MZK9"/>
<sequence length="133" mass="15325">MQPSRTGSRHRTKSNAGEDNDQDTTQTVTQQTPESVEDSHTEPQPTTSKEDQIARMCEALCRRQDDMTNALKDMKTGKEELKEELKTSQDNLKLELRKELQGLDRRIHVIQTQLLLNIKVLFDFAFLNLPLMI</sequence>
<evidence type="ECO:0000256" key="1">
    <source>
        <dbReference type="SAM" id="Coils"/>
    </source>
</evidence>
<gene>
    <name evidence="3" type="ORF">QE152_g3692</name>
</gene>
<comment type="caution">
    <text evidence="3">The sequence shown here is derived from an EMBL/GenBank/DDBJ whole genome shotgun (WGS) entry which is preliminary data.</text>
</comment>
<dbReference type="Proteomes" id="UP001458880">
    <property type="component" value="Unassembled WGS sequence"/>
</dbReference>
<reference evidence="3 4" key="1">
    <citation type="journal article" date="2024" name="BMC Genomics">
        <title>De novo assembly and annotation of Popillia japonica's genome with initial clues to its potential as an invasive pest.</title>
        <authorList>
            <person name="Cucini C."/>
            <person name="Boschi S."/>
            <person name="Funari R."/>
            <person name="Cardaioli E."/>
            <person name="Iannotti N."/>
            <person name="Marturano G."/>
            <person name="Paoli F."/>
            <person name="Bruttini M."/>
            <person name="Carapelli A."/>
            <person name="Frati F."/>
            <person name="Nardi F."/>
        </authorList>
    </citation>
    <scope>NUCLEOTIDE SEQUENCE [LARGE SCALE GENOMIC DNA]</scope>
    <source>
        <strain evidence="3">DMR45628</strain>
    </source>
</reference>
<proteinExistence type="predicted"/>
<name>A0AAW1MZK9_POPJA</name>
<organism evidence="3 4">
    <name type="scientific">Popillia japonica</name>
    <name type="common">Japanese beetle</name>
    <dbReference type="NCBI Taxonomy" id="7064"/>
    <lineage>
        <taxon>Eukaryota</taxon>
        <taxon>Metazoa</taxon>
        <taxon>Ecdysozoa</taxon>
        <taxon>Arthropoda</taxon>
        <taxon>Hexapoda</taxon>
        <taxon>Insecta</taxon>
        <taxon>Pterygota</taxon>
        <taxon>Neoptera</taxon>
        <taxon>Endopterygota</taxon>
        <taxon>Coleoptera</taxon>
        <taxon>Polyphaga</taxon>
        <taxon>Scarabaeiformia</taxon>
        <taxon>Scarabaeidae</taxon>
        <taxon>Rutelinae</taxon>
        <taxon>Popillia</taxon>
    </lineage>
</organism>
<feature type="compositionally biased region" description="Low complexity" evidence="2">
    <location>
        <begin position="23"/>
        <end position="32"/>
    </location>
</feature>
<feature type="region of interest" description="Disordered" evidence="2">
    <location>
        <begin position="1"/>
        <end position="52"/>
    </location>
</feature>
<feature type="coiled-coil region" evidence="1">
    <location>
        <begin position="64"/>
        <end position="98"/>
    </location>
</feature>
<protein>
    <submittedName>
        <fullName evidence="3">Uncharacterized protein</fullName>
    </submittedName>
</protein>
<evidence type="ECO:0000313" key="4">
    <source>
        <dbReference type="Proteomes" id="UP001458880"/>
    </source>
</evidence>
<keyword evidence="4" id="KW-1185">Reference proteome</keyword>
<keyword evidence="1" id="KW-0175">Coiled coil</keyword>
<accession>A0AAW1MZK9</accession>
<dbReference type="EMBL" id="JASPKY010000015">
    <property type="protein sequence ID" value="KAK9753062.1"/>
    <property type="molecule type" value="Genomic_DNA"/>
</dbReference>
<evidence type="ECO:0000313" key="3">
    <source>
        <dbReference type="EMBL" id="KAK9753062.1"/>
    </source>
</evidence>